<dbReference type="InterPro" id="IPR006083">
    <property type="entry name" value="PRK/URK"/>
</dbReference>
<sequence length="206" mass="24002">MTTTIIGISGGSGSGKSMFLNELRQKFDPTQVAFISQDNYYKPREEQKIDGKGVQNFDLPYSINLDAFTNDLIQLKAGQKITRQEYTFNNPKIQPGIIEVHPAPVILVEGLFIFSHQPIWDLLDLRVFIHASDSQRLSRRIIRDQMERNYPLEDVLYRYEHHVFPAYKAYIEPYYNKVDIIVNNFSNYDSGLKVLEYYILQEINAQ</sequence>
<dbReference type="AlphaFoldDB" id="A0A953LA61"/>
<proteinExistence type="predicted"/>
<dbReference type="Proteomes" id="UP000753961">
    <property type="component" value="Unassembled WGS sequence"/>
</dbReference>
<dbReference type="Gene3D" id="3.40.50.300">
    <property type="entry name" value="P-loop containing nucleotide triphosphate hydrolases"/>
    <property type="match status" value="1"/>
</dbReference>
<keyword evidence="3" id="KW-1185">Reference proteome</keyword>
<comment type="caution">
    <text evidence="2">The sequence shown here is derived from an EMBL/GenBank/DDBJ whole genome shotgun (WGS) entry which is preliminary data.</text>
</comment>
<evidence type="ECO:0000259" key="1">
    <source>
        <dbReference type="Pfam" id="PF00485"/>
    </source>
</evidence>
<feature type="domain" description="Phosphoribulokinase/uridine kinase" evidence="1">
    <location>
        <begin position="5"/>
        <end position="186"/>
    </location>
</feature>
<evidence type="ECO:0000313" key="3">
    <source>
        <dbReference type="Proteomes" id="UP000753961"/>
    </source>
</evidence>
<reference evidence="2" key="1">
    <citation type="submission" date="2021-06" db="EMBL/GenBank/DDBJ databases">
        <title>44 bacteria genomes isolated from Dapeng, Shenzhen.</title>
        <authorList>
            <person name="Zheng W."/>
            <person name="Yu S."/>
            <person name="Huang Y."/>
        </authorList>
    </citation>
    <scope>NUCLEOTIDE SEQUENCE</scope>
    <source>
        <strain evidence="2">DP5N28-2</strain>
    </source>
</reference>
<name>A0A953LA61_9BACT</name>
<dbReference type="EMBL" id="JAHVHU010000004">
    <property type="protein sequence ID" value="MBY5957296.1"/>
    <property type="molecule type" value="Genomic_DNA"/>
</dbReference>
<dbReference type="Pfam" id="PF00485">
    <property type="entry name" value="PRK"/>
    <property type="match status" value="1"/>
</dbReference>
<protein>
    <submittedName>
        <fullName evidence="2">Uridine kinase</fullName>
    </submittedName>
</protein>
<dbReference type="PANTHER" id="PTHR10285">
    <property type="entry name" value="URIDINE KINASE"/>
    <property type="match status" value="1"/>
</dbReference>
<dbReference type="GO" id="GO:0016301">
    <property type="term" value="F:kinase activity"/>
    <property type="evidence" value="ECO:0007669"/>
    <property type="project" value="UniProtKB-KW"/>
</dbReference>
<accession>A0A953LA61</accession>
<dbReference type="PRINTS" id="PR00988">
    <property type="entry name" value="URIDINKINASE"/>
</dbReference>
<dbReference type="InterPro" id="IPR027417">
    <property type="entry name" value="P-loop_NTPase"/>
</dbReference>
<gene>
    <name evidence="2" type="ORF">KUV50_04050</name>
</gene>
<keyword evidence="2" id="KW-0418">Kinase</keyword>
<organism evidence="2 3">
    <name type="scientific">Membranihabitans marinus</name>
    <dbReference type="NCBI Taxonomy" id="1227546"/>
    <lineage>
        <taxon>Bacteria</taxon>
        <taxon>Pseudomonadati</taxon>
        <taxon>Bacteroidota</taxon>
        <taxon>Saprospiria</taxon>
        <taxon>Saprospirales</taxon>
        <taxon>Saprospiraceae</taxon>
        <taxon>Membranihabitans</taxon>
    </lineage>
</organism>
<dbReference type="GO" id="GO:0005524">
    <property type="term" value="F:ATP binding"/>
    <property type="evidence" value="ECO:0007669"/>
    <property type="project" value="InterPro"/>
</dbReference>
<dbReference type="SUPFAM" id="SSF52540">
    <property type="entry name" value="P-loop containing nucleoside triphosphate hydrolases"/>
    <property type="match status" value="1"/>
</dbReference>
<evidence type="ECO:0000313" key="2">
    <source>
        <dbReference type="EMBL" id="MBY5957296.1"/>
    </source>
</evidence>
<keyword evidence="2" id="KW-0808">Transferase</keyword>
<dbReference type="RefSeq" id="WP_222578816.1">
    <property type="nucleotide sequence ID" value="NZ_JAHVHU010000004.1"/>
</dbReference>